<dbReference type="Pfam" id="PF01548">
    <property type="entry name" value="DEDD_Tnp_IS110"/>
    <property type="match status" value="1"/>
</dbReference>
<dbReference type="PANTHER" id="PTHR33055:SF13">
    <property type="entry name" value="TRANSPOSASE"/>
    <property type="match status" value="1"/>
</dbReference>
<dbReference type="InterPro" id="IPR002525">
    <property type="entry name" value="Transp_IS110-like_N"/>
</dbReference>
<evidence type="ECO:0000259" key="1">
    <source>
        <dbReference type="Pfam" id="PF01548"/>
    </source>
</evidence>
<dbReference type="EMBL" id="QFAY01000003">
    <property type="protein sequence ID" value="MBP2620093.1"/>
    <property type="molecule type" value="Genomic_DNA"/>
</dbReference>
<dbReference type="RefSeq" id="WP_209550777.1">
    <property type="nucleotide sequence ID" value="NZ_QFAY01000003.1"/>
</dbReference>
<dbReference type="Pfam" id="PF02371">
    <property type="entry name" value="Transposase_20"/>
    <property type="match status" value="1"/>
</dbReference>
<sequence length="388" mass="44248">MDILYKSCAGIDVHQSNVVVCILHGSLLSTRPKREEARFDTTTAGLKACHDFLKSYQVQAVGMESTGVYWVPVWHALYHDFECILAQPAHMKAIPGKKTDKKDAHWIAQLTRIGLLPKSFVPDEDIQELRDLTRQRKHYVESRNREVNRIHKILQMGGIKLTTYIEDIMGMSGRNLLNLLCDGESITEAGIRKAVYTSLKKKIPELMQAMDGYFSEHHRFMLSESLDIYDFYQDKILQLEKRISRCLKNYQREVDILDSIPGVDRITASVLIAEIGVDMGQFPTAEQLASWAGLCPGNNESSGKKRSTKIRRGNAYLKKCLCQAVFAARRQKNSPISQRFNQIRSRRGPQKATIAIAHSLLKLAYYLLSYQLTFDDFQAAQKRMLETS</sequence>
<feature type="domain" description="Transposase IS116/IS110/IS902 C-terminal" evidence="2">
    <location>
        <begin position="255"/>
        <end position="338"/>
    </location>
</feature>
<dbReference type="InterPro" id="IPR003346">
    <property type="entry name" value="Transposase_20"/>
</dbReference>
<accession>A0ABS5AU51</accession>
<feature type="domain" description="Transposase IS110-like N-terminal" evidence="1">
    <location>
        <begin position="9"/>
        <end position="155"/>
    </location>
</feature>
<evidence type="ECO:0000259" key="2">
    <source>
        <dbReference type="Pfam" id="PF02371"/>
    </source>
</evidence>
<name>A0ABS5AU51_9STRE</name>
<dbReference type="Proteomes" id="UP001519349">
    <property type="component" value="Unassembled WGS sequence"/>
</dbReference>
<gene>
    <name evidence="3" type="ORF">DHL47_01840</name>
</gene>
<dbReference type="NCBIfam" id="NF033542">
    <property type="entry name" value="transpos_IS110"/>
    <property type="match status" value="1"/>
</dbReference>
<proteinExistence type="predicted"/>
<comment type="caution">
    <text evidence="3">The sequence shown here is derived from an EMBL/GenBank/DDBJ whole genome shotgun (WGS) entry which is preliminary data.</text>
</comment>
<organism evidence="3 4">
    <name type="scientific">Streptococcus panodentis</name>
    <dbReference type="NCBI Taxonomy" id="1581472"/>
    <lineage>
        <taxon>Bacteria</taxon>
        <taxon>Bacillati</taxon>
        <taxon>Bacillota</taxon>
        <taxon>Bacilli</taxon>
        <taxon>Lactobacillales</taxon>
        <taxon>Streptococcaceae</taxon>
        <taxon>Streptococcus</taxon>
    </lineage>
</organism>
<dbReference type="PANTHER" id="PTHR33055">
    <property type="entry name" value="TRANSPOSASE FOR INSERTION SEQUENCE ELEMENT IS1111A"/>
    <property type="match status" value="1"/>
</dbReference>
<evidence type="ECO:0000313" key="4">
    <source>
        <dbReference type="Proteomes" id="UP001519349"/>
    </source>
</evidence>
<keyword evidence="4" id="KW-1185">Reference proteome</keyword>
<reference evidence="3 4" key="1">
    <citation type="submission" date="2018-05" db="EMBL/GenBank/DDBJ databases">
        <title>Draft genome sequence of Streptococcus panodentis CCUG 70867T.</title>
        <authorList>
            <person name="Salva-Serra F."/>
            <person name="Mendez V."/>
            <person name="Jaen-Luchoro D."/>
            <person name="Gonzales-Siles L."/>
            <person name="Karlsson R."/>
            <person name="Engstrom-Jakobsson H."/>
            <person name="Busquets A."/>
            <person name="Gomila M."/>
            <person name="Pineiro-Iglesias B."/>
            <person name="Bennasar-Figueras A."/>
            <person name="Seeger M."/>
            <person name="Moore E."/>
        </authorList>
    </citation>
    <scope>NUCLEOTIDE SEQUENCE [LARGE SCALE GENOMIC DNA]</scope>
    <source>
        <strain evidence="3 4">CCUG 70867</strain>
    </source>
</reference>
<evidence type="ECO:0000313" key="3">
    <source>
        <dbReference type="EMBL" id="MBP2620093.1"/>
    </source>
</evidence>
<protein>
    <submittedName>
        <fullName evidence="3">IS110 family transposase</fullName>
    </submittedName>
</protein>
<dbReference type="InterPro" id="IPR047650">
    <property type="entry name" value="Transpos_IS110"/>
</dbReference>